<evidence type="ECO:0000313" key="2">
    <source>
        <dbReference type="EMBL" id="KAJ3213684.1"/>
    </source>
</evidence>
<dbReference type="AlphaFoldDB" id="A0AAD5TWY2"/>
<evidence type="ECO:0000313" key="3">
    <source>
        <dbReference type="Proteomes" id="UP001211065"/>
    </source>
</evidence>
<gene>
    <name evidence="2" type="ORF">HK099_007237</name>
</gene>
<dbReference type="InterPro" id="IPR019370">
    <property type="entry name" value="E2F-assoc_phosphoprotein"/>
</dbReference>
<dbReference type="PANTHER" id="PTHR15967:SF0">
    <property type="entry name" value="E2F-ASSOCIATED PHOSPHOPROTEIN"/>
    <property type="match status" value="1"/>
</dbReference>
<accession>A0AAD5TWY2</accession>
<protein>
    <recommendedName>
        <fullName evidence="4">E2F-associated phosphoprotein</fullName>
    </recommendedName>
</protein>
<evidence type="ECO:0008006" key="4">
    <source>
        <dbReference type="Google" id="ProtNLM"/>
    </source>
</evidence>
<comment type="caution">
    <text evidence="2">The sequence shown here is derived from an EMBL/GenBank/DDBJ whole genome shotgun (WGS) entry which is preliminary data.</text>
</comment>
<dbReference type="EMBL" id="JADGJW010000687">
    <property type="protein sequence ID" value="KAJ3213684.1"/>
    <property type="molecule type" value="Genomic_DNA"/>
</dbReference>
<dbReference type="GO" id="GO:0005634">
    <property type="term" value="C:nucleus"/>
    <property type="evidence" value="ECO:0007669"/>
    <property type="project" value="TreeGrafter"/>
</dbReference>
<feature type="region of interest" description="Disordered" evidence="1">
    <location>
        <begin position="14"/>
        <end position="43"/>
    </location>
</feature>
<dbReference type="Proteomes" id="UP001211065">
    <property type="component" value="Unassembled WGS sequence"/>
</dbReference>
<evidence type="ECO:0000256" key="1">
    <source>
        <dbReference type="SAM" id="MobiDB-lite"/>
    </source>
</evidence>
<name>A0AAD5TWY2_9FUNG</name>
<dbReference type="PANTHER" id="PTHR15967">
    <property type="entry name" value="E2F-ASSOCIATED PHOSPHOPROTEIN"/>
    <property type="match status" value="1"/>
</dbReference>
<reference evidence="2" key="1">
    <citation type="submission" date="2020-05" db="EMBL/GenBank/DDBJ databases">
        <title>Phylogenomic resolution of chytrid fungi.</title>
        <authorList>
            <person name="Stajich J.E."/>
            <person name="Amses K."/>
            <person name="Simmons R."/>
            <person name="Seto K."/>
            <person name="Myers J."/>
            <person name="Bonds A."/>
            <person name="Quandt C.A."/>
            <person name="Barry K."/>
            <person name="Liu P."/>
            <person name="Grigoriev I."/>
            <person name="Longcore J.E."/>
            <person name="James T.Y."/>
        </authorList>
    </citation>
    <scope>NUCLEOTIDE SEQUENCE</scope>
    <source>
        <strain evidence="2">JEL0476</strain>
    </source>
</reference>
<dbReference type="Pfam" id="PF10238">
    <property type="entry name" value="Eapp_C"/>
    <property type="match status" value="1"/>
</dbReference>
<sequence>MIKNNKYKFEFSSEISDGDSYSSADLYSENETDSDCVELSDSSEEELDAKLSLQKTEKLYNSQVDKENETWLINKLKGHCNISGSKSSEKKSISSQKETSATHQSDAQLCCPKCFVTLCLDCQQHEIYKNQFRAMFVENCLIKEDEILKKKKTDNKKISIRTFEDAEEFEIYKPVVCENCELEVAVYDKYEIYHFFNVLAA</sequence>
<feature type="compositionally biased region" description="Low complexity" evidence="1">
    <location>
        <begin position="14"/>
        <end position="23"/>
    </location>
</feature>
<proteinExistence type="predicted"/>
<organism evidence="2 3">
    <name type="scientific">Clydaea vesicula</name>
    <dbReference type="NCBI Taxonomy" id="447962"/>
    <lineage>
        <taxon>Eukaryota</taxon>
        <taxon>Fungi</taxon>
        <taxon>Fungi incertae sedis</taxon>
        <taxon>Chytridiomycota</taxon>
        <taxon>Chytridiomycota incertae sedis</taxon>
        <taxon>Chytridiomycetes</taxon>
        <taxon>Lobulomycetales</taxon>
        <taxon>Lobulomycetaceae</taxon>
        <taxon>Clydaea</taxon>
    </lineage>
</organism>
<keyword evidence="3" id="KW-1185">Reference proteome</keyword>
<feature type="compositionally biased region" description="Acidic residues" evidence="1">
    <location>
        <begin position="28"/>
        <end position="43"/>
    </location>
</feature>